<dbReference type="RefSeq" id="WP_193917495.1">
    <property type="nucleotide sequence ID" value="NZ_JADEXS020000001.1"/>
</dbReference>
<evidence type="ECO:0000313" key="4">
    <source>
        <dbReference type="Proteomes" id="UP000622533"/>
    </source>
</evidence>
<gene>
    <name evidence="3" type="ORF">IQ276_14955</name>
</gene>
<dbReference type="InterPro" id="IPR013785">
    <property type="entry name" value="Aldolase_TIM"/>
</dbReference>
<reference evidence="3" key="1">
    <citation type="submission" date="2020-10" db="EMBL/GenBank/DDBJ databases">
        <authorList>
            <person name="Castelo-Branco R."/>
            <person name="Eusebio N."/>
            <person name="Adriana R."/>
            <person name="Vieira A."/>
            <person name="Brugerolle De Fraissinette N."/>
            <person name="Rezende De Castro R."/>
            <person name="Schneider M.P."/>
            <person name="Vasconcelos V."/>
            <person name="Leao P.N."/>
        </authorList>
    </citation>
    <scope>NUCLEOTIDE SEQUENCE</scope>
    <source>
        <strain evidence="3">LEGE 12446</strain>
    </source>
</reference>
<evidence type="ECO:0000259" key="2">
    <source>
        <dbReference type="Pfam" id="PF21607"/>
    </source>
</evidence>
<dbReference type="InterPro" id="IPR014179">
    <property type="entry name" value="PfaD-like_TIM-barrel"/>
</dbReference>
<dbReference type="Pfam" id="PF21607">
    <property type="entry name" value="FabD_helical_ins"/>
    <property type="match status" value="1"/>
</dbReference>
<dbReference type="Proteomes" id="UP000622533">
    <property type="component" value="Unassembled WGS sequence"/>
</dbReference>
<proteinExistence type="predicted"/>
<organism evidence="3 4">
    <name type="scientific">Desmonostoc muscorum LEGE 12446</name>
    <dbReference type="NCBI Taxonomy" id="1828758"/>
    <lineage>
        <taxon>Bacteria</taxon>
        <taxon>Bacillati</taxon>
        <taxon>Cyanobacteriota</taxon>
        <taxon>Cyanophyceae</taxon>
        <taxon>Nostocales</taxon>
        <taxon>Nostocaceae</taxon>
        <taxon>Desmonostoc</taxon>
    </lineage>
</organism>
<protein>
    <submittedName>
        <fullName evidence="3">PfaD family polyunsaturated fatty acid/polyketide biosynthesis protein</fullName>
    </submittedName>
</protein>
<dbReference type="Pfam" id="PF18328">
    <property type="entry name" value="PfaD_N"/>
    <property type="match status" value="1"/>
</dbReference>
<dbReference type="PANTHER" id="PTHR32332:SF20">
    <property type="entry name" value="2-NITROPROPANE DIOXYGENASE-LIKE PROTEIN"/>
    <property type="match status" value="1"/>
</dbReference>
<accession>A0A8J6ZN08</accession>
<name>A0A8J6ZN08_DESMC</name>
<keyword evidence="4" id="KW-1185">Reference proteome</keyword>
<dbReference type="PANTHER" id="PTHR32332">
    <property type="entry name" value="2-NITROPROPANE DIOXYGENASE"/>
    <property type="match status" value="1"/>
</dbReference>
<dbReference type="SUPFAM" id="SSF51395">
    <property type="entry name" value="FMN-linked oxidoreductases"/>
    <property type="match status" value="1"/>
</dbReference>
<dbReference type="InterPro" id="IPR040981">
    <property type="entry name" value="PfaD_N"/>
</dbReference>
<dbReference type="CDD" id="cd04742">
    <property type="entry name" value="NPD_FabD"/>
    <property type="match status" value="1"/>
</dbReference>
<comment type="caution">
    <text evidence="3">The sequence shown here is derived from an EMBL/GenBank/DDBJ whole genome shotgun (WGS) entry which is preliminary data.</text>
</comment>
<evidence type="ECO:0000313" key="3">
    <source>
        <dbReference type="EMBL" id="MBE9023682.1"/>
    </source>
</evidence>
<feature type="domain" description="Fatty acid synthase subunit PfaD N-terminal" evidence="1">
    <location>
        <begin position="28"/>
        <end position="89"/>
    </location>
</feature>
<evidence type="ECO:0000259" key="1">
    <source>
        <dbReference type="Pfam" id="PF18328"/>
    </source>
</evidence>
<sequence>MTTVDTVLSKHDNGLNFSTWFHNQNQVWKGSLESISFEQEAIKNKLMVLDKPCYVVKVAGKIGVTNEGYLSPTDNTTTTQIELLTFAPPVRIQQLGDPNFLSFHGVKYAYTTGAMAGGIASEEMVIALGKAQILSSFGAGGLSPDRLEAAINKIQQALPQGPYAFNLIHSPSEPAIERRAVDLYLKYQVKTVEASAFLDLTPNIVYYRVAGLGLNNANQIEIRNKVIAKISRREVATKFMQPAPPRILKELLEQGLITELQATLAAKVPMADDITVEADSGGHTDNRPLVCLLPSIVALRDEIQAQNHYQIPIRVGVAGGIGTPESALAGFMMGAAYVVTGSINQSCVESGACEHTKKLLAQAEMADMIMAPAADMFEMGVKLQVLKRGTMFPMRAQKLFELYRAYNSIEDIPLAEREKLEKQVFRKTLAEVWEGTAAYLSQRNPEKLGKAVNNPKLKMALIFRWYLGLSSRWSNSGEKGREVDYQIWCGPAMGSFNDWVRGTYLSDPNNRRVVDVAEQMMTGAAFLYRIQSLKIQGLQVSDYYSQYHPVRSTLMEI</sequence>
<dbReference type="AlphaFoldDB" id="A0A8J6ZN08"/>
<dbReference type="Pfam" id="PF03060">
    <property type="entry name" value="NMO"/>
    <property type="match status" value="1"/>
</dbReference>
<dbReference type="NCBIfam" id="TIGR02814">
    <property type="entry name" value="pfaD_fam"/>
    <property type="match status" value="1"/>
</dbReference>
<dbReference type="InterPro" id="IPR049489">
    <property type="entry name" value="FabD-like_helical_ins"/>
</dbReference>
<dbReference type="Gene3D" id="3.20.20.70">
    <property type="entry name" value="Aldolase class I"/>
    <property type="match status" value="1"/>
</dbReference>
<dbReference type="EMBL" id="JADEXS010000183">
    <property type="protein sequence ID" value="MBE9023682.1"/>
    <property type="molecule type" value="Genomic_DNA"/>
</dbReference>
<feature type="domain" description="[Acyl-carrier-protein] S-malonyltransferase-like inserted helical" evidence="2">
    <location>
        <begin position="406"/>
        <end position="485"/>
    </location>
</feature>